<dbReference type="InterPro" id="IPR019933">
    <property type="entry name" value="DivIVA_domain"/>
</dbReference>
<gene>
    <name evidence="1" type="ORF">GCM10011512_29410</name>
</gene>
<evidence type="ECO:0000313" key="2">
    <source>
        <dbReference type="Proteomes" id="UP000597761"/>
    </source>
</evidence>
<evidence type="ECO:0008006" key="3">
    <source>
        <dbReference type="Google" id="ProtNLM"/>
    </source>
</evidence>
<reference evidence="2" key="1">
    <citation type="journal article" date="2019" name="Int. J. Syst. Evol. Microbiol.">
        <title>The Global Catalogue of Microorganisms (GCM) 10K type strain sequencing project: providing services to taxonomists for standard genome sequencing and annotation.</title>
        <authorList>
            <consortium name="The Broad Institute Genomics Platform"/>
            <consortium name="The Broad Institute Genome Sequencing Center for Infectious Disease"/>
            <person name="Wu L."/>
            <person name="Ma J."/>
        </authorList>
    </citation>
    <scope>NUCLEOTIDE SEQUENCE [LARGE SCALE GENOMIC DNA]</scope>
    <source>
        <strain evidence="2">CGMCC 1.15480</strain>
    </source>
</reference>
<name>A0ABQ1PPW7_9MICC</name>
<keyword evidence="2" id="KW-1185">Reference proteome</keyword>
<sequence length="126" mass="13138">MGTVSLLLVVLALLVLGAVALVIVGRVPGPAARRGATLLGLDDPEGETLATPVATAPAVLFDPTAPGDRLAEQVDGIRFALGLRGYRMDQVDEVLDVLRDALVARDERIADLEGELASTGREQGRA</sequence>
<dbReference type="Gene3D" id="6.10.250.660">
    <property type="match status" value="1"/>
</dbReference>
<evidence type="ECO:0000313" key="1">
    <source>
        <dbReference type="EMBL" id="GGD00651.1"/>
    </source>
</evidence>
<accession>A0ABQ1PPW7</accession>
<dbReference type="NCBIfam" id="TIGR03544">
    <property type="entry name" value="DivI1A_domain"/>
    <property type="match status" value="1"/>
</dbReference>
<comment type="caution">
    <text evidence="1">The sequence shown here is derived from an EMBL/GenBank/DDBJ whole genome shotgun (WGS) entry which is preliminary data.</text>
</comment>
<proteinExistence type="predicted"/>
<protein>
    <recommendedName>
        <fullName evidence="3">DivIVA domain-containing protein</fullName>
    </recommendedName>
</protein>
<dbReference type="EMBL" id="BMJI01000032">
    <property type="protein sequence ID" value="GGD00651.1"/>
    <property type="molecule type" value="Genomic_DNA"/>
</dbReference>
<dbReference type="RefSeq" id="WP_188669189.1">
    <property type="nucleotide sequence ID" value="NZ_BMJI01000032.1"/>
</dbReference>
<dbReference type="Proteomes" id="UP000597761">
    <property type="component" value="Unassembled WGS sequence"/>
</dbReference>
<organism evidence="1 2">
    <name type="scientific">Tersicoccus solisilvae</name>
    <dbReference type="NCBI Taxonomy" id="1882339"/>
    <lineage>
        <taxon>Bacteria</taxon>
        <taxon>Bacillati</taxon>
        <taxon>Actinomycetota</taxon>
        <taxon>Actinomycetes</taxon>
        <taxon>Micrococcales</taxon>
        <taxon>Micrococcaceae</taxon>
        <taxon>Tersicoccus</taxon>
    </lineage>
</organism>